<sequence length="85" mass="9603">MTDPTKCMSPMEVLFYGLMSCMETNSEGFQNFLKDLDSSSMRGLGVHRLQMEVSNGSKQNLSSQFPGLKKRYRIVMIEVSSETPD</sequence>
<comment type="caution">
    <text evidence="1">The sequence shown here is derived from an EMBL/GenBank/DDBJ whole genome shotgun (WGS) entry which is preliminary data.</text>
</comment>
<organism evidence="1 2">
    <name type="scientific">Candidatus Campbellbacteria bacterium CG22_combo_CG10-13_8_21_14_all_36_13</name>
    <dbReference type="NCBI Taxonomy" id="1974529"/>
    <lineage>
        <taxon>Bacteria</taxon>
        <taxon>Candidatus Campbelliibacteriota</taxon>
    </lineage>
</organism>
<name>A0A2H0E020_9BACT</name>
<dbReference type="Proteomes" id="UP000231143">
    <property type="component" value="Unassembled WGS sequence"/>
</dbReference>
<dbReference type="EMBL" id="PCTT01000022">
    <property type="protein sequence ID" value="PIP87170.1"/>
    <property type="molecule type" value="Genomic_DNA"/>
</dbReference>
<evidence type="ECO:0000313" key="1">
    <source>
        <dbReference type="EMBL" id="PIP87170.1"/>
    </source>
</evidence>
<protein>
    <submittedName>
        <fullName evidence="1">Uncharacterized protein</fullName>
    </submittedName>
</protein>
<accession>A0A2H0E020</accession>
<reference evidence="1 2" key="1">
    <citation type="submission" date="2017-09" db="EMBL/GenBank/DDBJ databases">
        <title>Depth-based differentiation of microbial function through sediment-hosted aquifers and enrichment of novel symbionts in the deep terrestrial subsurface.</title>
        <authorList>
            <person name="Probst A.J."/>
            <person name="Ladd B."/>
            <person name="Jarett J.K."/>
            <person name="Geller-Mcgrath D.E."/>
            <person name="Sieber C.M."/>
            <person name="Emerson J.B."/>
            <person name="Anantharaman K."/>
            <person name="Thomas B.C."/>
            <person name="Malmstrom R."/>
            <person name="Stieglmeier M."/>
            <person name="Klingl A."/>
            <person name="Woyke T."/>
            <person name="Ryan C.M."/>
            <person name="Banfield J.F."/>
        </authorList>
    </citation>
    <scope>NUCLEOTIDE SEQUENCE [LARGE SCALE GENOMIC DNA]</scope>
    <source>
        <strain evidence="1">CG22_combo_CG10-13_8_21_14_all_36_13</strain>
    </source>
</reference>
<evidence type="ECO:0000313" key="2">
    <source>
        <dbReference type="Proteomes" id="UP000231143"/>
    </source>
</evidence>
<proteinExistence type="predicted"/>
<gene>
    <name evidence="1" type="ORF">COW81_01715</name>
</gene>
<dbReference type="AlphaFoldDB" id="A0A2H0E020"/>